<evidence type="ECO:0000259" key="6">
    <source>
        <dbReference type="Pfam" id="PF07992"/>
    </source>
</evidence>
<reference evidence="7 8" key="1">
    <citation type="submission" date="2019-10" db="EMBL/GenBank/DDBJ databases">
        <title>Nocardia macrotermitis sp. nov. and Nocardia aurantia sp. nov., isolated from the gut of fungus growing-termite Macrotermes natalensis.</title>
        <authorList>
            <person name="Benndorf R."/>
            <person name="Schwitalla J."/>
            <person name="Martin K."/>
            <person name="De Beer W."/>
            <person name="Kaster A.-K."/>
            <person name="Vollmers J."/>
            <person name="Poulsen M."/>
            <person name="Beemelmanns C."/>
        </authorList>
    </citation>
    <scope>NUCLEOTIDE SEQUENCE [LARGE SCALE GENOMIC DNA]</scope>
    <source>
        <strain evidence="7 8">RB20</strain>
    </source>
</reference>
<protein>
    <submittedName>
        <fullName evidence="7">Nitric oxide reductase FlRd-NAD(+) reductase</fullName>
        <ecNumber evidence="7">1.18.1.-</ecNumber>
    </submittedName>
</protein>
<evidence type="ECO:0000256" key="3">
    <source>
        <dbReference type="ARBA" id="ARBA00022630"/>
    </source>
</evidence>
<evidence type="ECO:0000313" key="8">
    <source>
        <dbReference type="Proteomes" id="UP000438448"/>
    </source>
</evidence>
<dbReference type="Proteomes" id="UP000438448">
    <property type="component" value="Unassembled WGS sequence"/>
</dbReference>
<keyword evidence="5 7" id="KW-0560">Oxidoreductase</keyword>
<dbReference type="PRINTS" id="PR00368">
    <property type="entry name" value="FADPNR"/>
</dbReference>
<dbReference type="PANTHER" id="PTHR42913">
    <property type="entry name" value="APOPTOSIS-INDUCING FACTOR 1"/>
    <property type="match status" value="1"/>
</dbReference>
<dbReference type="PRINTS" id="PR00469">
    <property type="entry name" value="PNDRDTASEII"/>
</dbReference>
<dbReference type="EC" id="1.18.1.-" evidence="7"/>
<evidence type="ECO:0000313" key="7">
    <source>
        <dbReference type="EMBL" id="MQY21505.1"/>
    </source>
</evidence>
<comment type="caution">
    <text evidence="7">The sequence shown here is derived from an EMBL/GenBank/DDBJ whole genome shotgun (WGS) entry which is preliminary data.</text>
</comment>
<gene>
    <name evidence="7" type="primary">norW_2</name>
    <name evidence="7" type="ORF">NRB20_46170</name>
</gene>
<accession>A0A7K0D6X0</accession>
<evidence type="ECO:0000256" key="5">
    <source>
        <dbReference type="ARBA" id="ARBA00023002"/>
    </source>
</evidence>
<dbReference type="AlphaFoldDB" id="A0A7K0D6X0"/>
<dbReference type="Pfam" id="PF07992">
    <property type="entry name" value="Pyr_redox_2"/>
    <property type="match status" value="1"/>
</dbReference>
<dbReference type="GO" id="GO:0019646">
    <property type="term" value="P:aerobic electron transport chain"/>
    <property type="evidence" value="ECO:0007669"/>
    <property type="project" value="TreeGrafter"/>
</dbReference>
<dbReference type="Gene3D" id="3.50.50.100">
    <property type="match status" value="1"/>
</dbReference>
<keyword evidence="3" id="KW-0285">Flavoprotein</keyword>
<comment type="cofactor">
    <cofactor evidence="1">
        <name>FAD</name>
        <dbReference type="ChEBI" id="CHEBI:57692"/>
    </cofactor>
</comment>
<dbReference type="PANTHER" id="PTHR42913:SF3">
    <property type="entry name" value="64 KDA MITOCHONDRIAL NADH DEHYDROGENASE (EUROFUNG)"/>
    <property type="match status" value="1"/>
</dbReference>
<name>A0A7K0D6X0_9NOCA</name>
<dbReference type="InterPro" id="IPR023753">
    <property type="entry name" value="FAD/NAD-binding_dom"/>
</dbReference>
<dbReference type="SUPFAM" id="SSF51905">
    <property type="entry name" value="FAD/NAD(P)-binding domain"/>
    <property type="match status" value="1"/>
</dbReference>
<evidence type="ECO:0000256" key="2">
    <source>
        <dbReference type="ARBA" id="ARBA00005272"/>
    </source>
</evidence>
<comment type="similarity">
    <text evidence="2">Belongs to the NADH dehydrogenase family.</text>
</comment>
<dbReference type="InterPro" id="IPR036188">
    <property type="entry name" value="FAD/NAD-bd_sf"/>
</dbReference>
<dbReference type="InterPro" id="IPR051169">
    <property type="entry name" value="NADH-Q_oxidoreductase"/>
</dbReference>
<sequence>MHHFMSDSGGAACPEGMTDFNAITKVVVIGGGYAGAVAANRLRRRRDVEVTLVNPRAEFVERMRLHQFVAGTHDVGVGYDTLLGAGVRLVVDRAVRIDTAARRVELGSGRALGYDYVVYAVGSTAAVPASVPGAVEFAYPIAEYEHAQRLRAALAEVPADAPIVVVGGGLTGIETASELVEQGRAVTLVAGGRLAANFSDPARRSVAKWLAGNGVDVREDARVREVRRDGVVLADGEVLPGAITIWTAGFGVPELAARSGLRTDEMGRLLTDETLTSIDDDRVVAAGDAVAPSGRPLRMSCYAAQPLGARAADNVLARIAGTEPEVLDVAFTACTVGLGGRAGAMQFSRRDDTPVRMYIGGRVAGLIKERVGLAGPIGTIRKEARKPGSLPSFLGLGRRRELRGAEPEGIVQS</sequence>
<keyword evidence="4" id="KW-0274">FAD</keyword>
<feature type="domain" description="FAD/NAD(P)-binding" evidence="6">
    <location>
        <begin position="25"/>
        <end position="303"/>
    </location>
</feature>
<organism evidence="7 8">
    <name type="scientific">Nocardia macrotermitis</name>
    <dbReference type="NCBI Taxonomy" id="2585198"/>
    <lineage>
        <taxon>Bacteria</taxon>
        <taxon>Bacillati</taxon>
        <taxon>Actinomycetota</taxon>
        <taxon>Actinomycetes</taxon>
        <taxon>Mycobacteriales</taxon>
        <taxon>Nocardiaceae</taxon>
        <taxon>Nocardia</taxon>
    </lineage>
</organism>
<keyword evidence="8" id="KW-1185">Reference proteome</keyword>
<dbReference type="EMBL" id="WEGK01000010">
    <property type="protein sequence ID" value="MQY21505.1"/>
    <property type="molecule type" value="Genomic_DNA"/>
</dbReference>
<dbReference type="GO" id="GO:0003955">
    <property type="term" value="F:NAD(P)H dehydrogenase (quinone) activity"/>
    <property type="evidence" value="ECO:0007669"/>
    <property type="project" value="TreeGrafter"/>
</dbReference>
<proteinExistence type="inferred from homology"/>
<evidence type="ECO:0000256" key="4">
    <source>
        <dbReference type="ARBA" id="ARBA00022827"/>
    </source>
</evidence>
<evidence type="ECO:0000256" key="1">
    <source>
        <dbReference type="ARBA" id="ARBA00001974"/>
    </source>
</evidence>